<gene>
    <name evidence="1" type="ORF">HX89_00455</name>
</gene>
<organism evidence="1 2">
    <name type="scientific">Dermacoccus nishinomiyaensis</name>
    <dbReference type="NCBI Taxonomy" id="1274"/>
    <lineage>
        <taxon>Bacteria</taxon>
        <taxon>Bacillati</taxon>
        <taxon>Actinomycetota</taxon>
        <taxon>Actinomycetes</taxon>
        <taxon>Micrococcales</taxon>
        <taxon>Dermacoccaceae</taxon>
        <taxon>Dermacoccus</taxon>
    </lineage>
</organism>
<evidence type="ECO:0000313" key="2">
    <source>
        <dbReference type="Proteomes" id="UP000027986"/>
    </source>
</evidence>
<dbReference type="Proteomes" id="UP000027986">
    <property type="component" value="Chromosome"/>
</dbReference>
<evidence type="ECO:0000313" key="1">
    <source>
        <dbReference type="EMBL" id="AIF39724.1"/>
    </source>
</evidence>
<name>A0A075JCP8_9MICO</name>
<protein>
    <submittedName>
        <fullName evidence="1">Uncharacterized protein</fullName>
    </submittedName>
</protein>
<dbReference type="OrthoDB" id="1666512at2"/>
<keyword evidence="2" id="KW-1185">Reference proteome</keyword>
<dbReference type="SUPFAM" id="SSF56784">
    <property type="entry name" value="HAD-like"/>
    <property type="match status" value="1"/>
</dbReference>
<dbReference type="eggNOG" id="COG0561">
    <property type="taxonomic scope" value="Bacteria"/>
</dbReference>
<proteinExistence type="predicted"/>
<dbReference type="KEGG" id="dni:HX89_00455"/>
<sequence>MVACDLDRTLVYSAKALALAGADADAPVLLVAEVYDKLPLSYLTVDAVALVQEMHRVATFVPSTTRTRAQYERIRLPIDPQYAVTTNGGFLLVDGVSDEDYHRAVLDELDGSCAPLAEIREHLEAIADPGWLRKLRDAEGMFAYLVVERAELPASVVRDLTGWAGERGWEVSLQGRKLYVVPRPLRKSRGLAEVRRRTGSTFTAAAGDSLLDTDLLTSVDAPVRPRHGELDDLDWTCPGLQVTTASGVLGGREVCARLLAAVR</sequence>
<dbReference type="AlphaFoldDB" id="A0A075JCP8"/>
<dbReference type="PIRSF" id="PIRSF030802">
    <property type="entry name" value="UCP030802"/>
    <property type="match status" value="1"/>
</dbReference>
<dbReference type="EMBL" id="CP008889">
    <property type="protein sequence ID" value="AIF39724.1"/>
    <property type="molecule type" value="Genomic_DNA"/>
</dbReference>
<dbReference type="STRING" id="1274.HX89_00455"/>
<dbReference type="HOGENOM" id="CLU_083285_1_0_11"/>
<reference evidence="1 2" key="1">
    <citation type="submission" date="2014-07" db="EMBL/GenBank/DDBJ databases">
        <title>Genome Sequencing of Dermacoccus nishinomiyaensis.</title>
        <authorList>
            <person name="Hong K.W."/>
            <person name="Chan K.G."/>
        </authorList>
    </citation>
    <scope>NUCLEOTIDE SEQUENCE [LARGE SCALE GENOMIC DNA]</scope>
    <source>
        <strain evidence="1 2">M25</strain>
    </source>
</reference>
<dbReference type="InterPro" id="IPR036412">
    <property type="entry name" value="HAD-like_sf"/>
</dbReference>
<dbReference type="InterPro" id="IPR024197">
    <property type="entry name" value="TPP-like"/>
</dbReference>
<dbReference type="Gene3D" id="3.40.50.1000">
    <property type="entry name" value="HAD superfamily/HAD-like"/>
    <property type="match status" value="1"/>
</dbReference>
<accession>A0A075JCP8</accession>
<dbReference type="InterPro" id="IPR023214">
    <property type="entry name" value="HAD_sf"/>
</dbReference>